<evidence type="ECO:0000313" key="1">
    <source>
        <dbReference type="EMBL" id="STT75323.1"/>
    </source>
</evidence>
<dbReference type="Gene3D" id="3.30.910.10">
    <property type="entry name" value="DinI-like"/>
    <property type="match status" value="1"/>
</dbReference>
<evidence type="ECO:0000313" key="2">
    <source>
        <dbReference type="Proteomes" id="UP000254340"/>
    </source>
</evidence>
<dbReference type="AlphaFoldDB" id="A0A377XAC6"/>
<reference evidence="1 2" key="1">
    <citation type="submission" date="2018-06" db="EMBL/GenBank/DDBJ databases">
        <authorList>
            <consortium name="Pathogen Informatics"/>
            <person name="Doyle S."/>
        </authorList>
    </citation>
    <scope>NUCLEOTIDE SEQUENCE [LARGE SCALE GENOMIC DNA]</scope>
    <source>
        <strain evidence="1 2">NCTC5047</strain>
    </source>
</reference>
<accession>A0A377XAC6</accession>
<dbReference type="SUPFAM" id="SSF54857">
    <property type="entry name" value="DNA damage-inducible protein DinI"/>
    <property type="match status" value="1"/>
</dbReference>
<name>A0A377XAC6_KLEPN</name>
<proteinExistence type="predicted"/>
<gene>
    <name evidence="1" type="ORF">NCTC5047_01120</name>
</gene>
<dbReference type="Proteomes" id="UP000254340">
    <property type="component" value="Unassembled WGS sequence"/>
</dbReference>
<protein>
    <submittedName>
        <fullName evidence="1">DinI family protein</fullName>
    </submittedName>
</protein>
<dbReference type="EMBL" id="UGLH01000005">
    <property type="protein sequence ID" value="STT75323.1"/>
    <property type="molecule type" value="Genomic_DNA"/>
</dbReference>
<organism evidence="1 2">
    <name type="scientific">Klebsiella pneumoniae</name>
    <dbReference type="NCBI Taxonomy" id="573"/>
    <lineage>
        <taxon>Bacteria</taxon>
        <taxon>Pseudomonadati</taxon>
        <taxon>Pseudomonadota</taxon>
        <taxon>Gammaproteobacteria</taxon>
        <taxon>Enterobacterales</taxon>
        <taxon>Enterobacteriaceae</taxon>
        <taxon>Klebsiella/Raoultella group</taxon>
        <taxon>Klebsiella</taxon>
        <taxon>Klebsiella pneumoniae complex</taxon>
    </lineage>
</organism>
<sequence>MSFEYIPVFIVHSCHATTTTHPLREFFQDQDAIRAIAAGISRAGKPEVIRATTTGAGSCASNNGPIVMWATDKEIAKEFVETTLKDAWETADDWFVR</sequence>
<dbReference type="InterPro" id="IPR036687">
    <property type="entry name" value="DinI-like_sf"/>
</dbReference>